<keyword evidence="3" id="KW-0813">Transport</keyword>
<dbReference type="GO" id="GO:0005634">
    <property type="term" value="C:nucleus"/>
    <property type="evidence" value="ECO:0007669"/>
    <property type="project" value="UniProtKB-SubCell"/>
</dbReference>
<dbReference type="InterPro" id="IPR041235">
    <property type="entry name" value="Exp1_repeat_2"/>
</dbReference>
<dbReference type="FunFam" id="1.25.10.10:FF:000022">
    <property type="entry name" value="protein EXPORTIN 1A"/>
    <property type="match status" value="1"/>
</dbReference>
<comment type="caution">
    <text evidence="8">The sequence shown here is derived from an EMBL/GenBank/DDBJ whole genome shotgun (WGS) entry which is preliminary data.</text>
</comment>
<dbReference type="InterPro" id="IPR040485">
    <property type="entry name" value="XPO1_repeat_3"/>
</dbReference>
<dbReference type="InterPro" id="IPR045065">
    <property type="entry name" value="XPO1/5"/>
</dbReference>
<dbReference type="AlphaFoldDB" id="A0AAV0BV79"/>
<evidence type="ECO:0000256" key="1">
    <source>
        <dbReference type="ARBA" id="ARBA00004123"/>
    </source>
</evidence>
<evidence type="ECO:0000259" key="7">
    <source>
        <dbReference type="PROSITE" id="PS50166"/>
    </source>
</evidence>
<dbReference type="Pfam" id="PF18787">
    <property type="entry name" value="CRM1_repeat_3"/>
    <property type="match status" value="1"/>
</dbReference>
<dbReference type="SMART" id="SM00913">
    <property type="entry name" value="IBN_N"/>
    <property type="match status" value="1"/>
</dbReference>
<dbReference type="Gene3D" id="1.25.10.10">
    <property type="entry name" value="Leucine-rich Repeat Variant"/>
    <property type="match status" value="1"/>
</dbReference>
<dbReference type="Proteomes" id="UP001153365">
    <property type="component" value="Unassembled WGS sequence"/>
</dbReference>
<dbReference type="Pfam" id="PF08389">
    <property type="entry name" value="Xpo1"/>
    <property type="match status" value="1"/>
</dbReference>
<dbReference type="InterPro" id="IPR014877">
    <property type="entry name" value="XPO1_C_dom"/>
</dbReference>
<dbReference type="GO" id="GO:0006611">
    <property type="term" value="P:protein export from nucleus"/>
    <property type="evidence" value="ECO:0007669"/>
    <property type="project" value="InterPro"/>
</dbReference>
<evidence type="ECO:0000313" key="9">
    <source>
        <dbReference type="Proteomes" id="UP001153365"/>
    </source>
</evidence>
<dbReference type="SUPFAM" id="SSF48371">
    <property type="entry name" value="ARM repeat"/>
    <property type="match status" value="1"/>
</dbReference>
<name>A0AAV0BV79_PHAPC</name>
<dbReference type="Pfam" id="PF18777">
    <property type="entry name" value="CRM1_repeat"/>
    <property type="match status" value="1"/>
</dbReference>
<comment type="similarity">
    <text evidence="2">Belongs to the exportin family.</text>
</comment>
<keyword evidence="9" id="KW-1185">Reference proteome</keyword>
<dbReference type="PANTHER" id="PTHR11223:SF2">
    <property type="entry name" value="EXPORTIN-1"/>
    <property type="match status" value="1"/>
</dbReference>
<dbReference type="Pfam" id="PF18784">
    <property type="entry name" value="CRM1_repeat_2"/>
    <property type="match status" value="1"/>
</dbReference>
<dbReference type="Pfam" id="PF08767">
    <property type="entry name" value="CRM1_C"/>
    <property type="match status" value="1"/>
</dbReference>
<proteinExistence type="inferred from homology"/>
<evidence type="ECO:0000313" key="8">
    <source>
        <dbReference type="EMBL" id="CAH7689997.1"/>
    </source>
</evidence>
<dbReference type="PANTHER" id="PTHR11223">
    <property type="entry name" value="EXPORTIN 1/5"/>
    <property type="match status" value="1"/>
</dbReference>
<evidence type="ECO:0000256" key="6">
    <source>
        <dbReference type="SAM" id="MobiDB-lite"/>
    </source>
</evidence>
<dbReference type="InterPro" id="IPR011989">
    <property type="entry name" value="ARM-like"/>
</dbReference>
<evidence type="ECO:0000256" key="5">
    <source>
        <dbReference type="ARBA" id="ARBA00023242"/>
    </source>
</evidence>
<keyword evidence="4" id="KW-0653">Protein transport</keyword>
<evidence type="ECO:0000256" key="3">
    <source>
        <dbReference type="ARBA" id="ARBA00022448"/>
    </source>
</evidence>
<dbReference type="GO" id="GO:0000055">
    <property type="term" value="P:ribosomal large subunit export from nucleus"/>
    <property type="evidence" value="ECO:0007669"/>
    <property type="project" value="TreeGrafter"/>
</dbReference>
<organism evidence="8 9">
    <name type="scientific">Phakopsora pachyrhizi</name>
    <name type="common">Asian soybean rust disease fungus</name>
    <dbReference type="NCBI Taxonomy" id="170000"/>
    <lineage>
        <taxon>Eukaryota</taxon>
        <taxon>Fungi</taxon>
        <taxon>Dikarya</taxon>
        <taxon>Basidiomycota</taxon>
        <taxon>Pucciniomycotina</taxon>
        <taxon>Pucciniomycetes</taxon>
        <taxon>Pucciniales</taxon>
        <taxon>Phakopsoraceae</taxon>
        <taxon>Phakopsora</taxon>
    </lineage>
</organism>
<feature type="domain" description="Importin N-terminal" evidence="7">
    <location>
        <begin position="32"/>
        <end position="97"/>
    </location>
</feature>
<comment type="subcellular location">
    <subcellularLocation>
        <location evidence="1">Nucleus</location>
    </subcellularLocation>
</comment>
<dbReference type="GO" id="GO:0005737">
    <property type="term" value="C:cytoplasm"/>
    <property type="evidence" value="ECO:0007669"/>
    <property type="project" value="TreeGrafter"/>
</dbReference>
<dbReference type="GO" id="GO:0000056">
    <property type="term" value="P:ribosomal small subunit export from nucleus"/>
    <property type="evidence" value="ECO:0007669"/>
    <property type="project" value="TreeGrafter"/>
</dbReference>
<accession>A0AAV0BV79</accession>
<dbReference type="InterPro" id="IPR041123">
    <property type="entry name" value="CRM1_repeat"/>
</dbReference>
<dbReference type="Pfam" id="PF03810">
    <property type="entry name" value="IBN_N"/>
    <property type="match status" value="1"/>
</dbReference>
<dbReference type="GO" id="GO:0031267">
    <property type="term" value="F:small GTPase binding"/>
    <property type="evidence" value="ECO:0007669"/>
    <property type="project" value="InterPro"/>
</dbReference>
<dbReference type="GO" id="GO:0005049">
    <property type="term" value="F:nuclear export signal receptor activity"/>
    <property type="evidence" value="ECO:0007669"/>
    <property type="project" value="InterPro"/>
</dbReference>
<dbReference type="EMBL" id="CALTRL010006179">
    <property type="protein sequence ID" value="CAH7689997.1"/>
    <property type="molecule type" value="Genomic_DNA"/>
</dbReference>
<dbReference type="InterPro" id="IPR001494">
    <property type="entry name" value="Importin-beta_N"/>
</dbReference>
<gene>
    <name evidence="8" type="ORF">PPACK8108_LOCUS25209</name>
</gene>
<evidence type="ECO:0000256" key="2">
    <source>
        <dbReference type="ARBA" id="ARBA00009466"/>
    </source>
</evidence>
<protein>
    <submittedName>
        <fullName evidence="8">CRM1 C terminal-domain-containing protein</fullName>
    </submittedName>
</protein>
<dbReference type="SMART" id="SM01102">
    <property type="entry name" value="CRM1_C"/>
    <property type="match status" value="1"/>
</dbReference>
<feature type="region of interest" description="Disordered" evidence="6">
    <location>
        <begin position="1066"/>
        <end position="1095"/>
    </location>
</feature>
<keyword evidence="5" id="KW-0539">Nucleus</keyword>
<evidence type="ECO:0000256" key="4">
    <source>
        <dbReference type="ARBA" id="ARBA00022927"/>
    </source>
</evidence>
<reference evidence="8" key="1">
    <citation type="submission" date="2022-06" db="EMBL/GenBank/DDBJ databases">
        <authorList>
            <consortium name="SYNGENTA / RWTH Aachen University"/>
        </authorList>
    </citation>
    <scope>NUCLEOTIDE SEQUENCE</scope>
</reference>
<dbReference type="InterPro" id="IPR016024">
    <property type="entry name" value="ARM-type_fold"/>
</dbReference>
<dbReference type="PROSITE" id="PS50166">
    <property type="entry name" value="IMPORTIN_B_NT"/>
    <property type="match status" value="1"/>
</dbReference>
<dbReference type="InterPro" id="IPR013598">
    <property type="entry name" value="Exportin-1/Importin-b-like"/>
</dbReference>
<sequence length="1095" mass="124259">MEELLNPTADPNLIDQVVETAFDARAPQQKQAMTILAQFQEQPDSWQKVPYILENSTSKAKYIALQIMEKLITTKWKALPEQQRSGIKNFIVGYIVKMTRDEAMMRKDKGFVNKMNLILVQILKQEWPHNWPGFIPEIISSSRTSLSLCENNMVILKLLSEEIFDYSAEQMTQAKTKALKNQMCNEFSDVFQLCNEILEKATKPSLISATLHTLLRFLNWIPLGYIFETSLIDHLINRYLEERQYRNITLRCLAEIGCIRDAGSEYDSKFILLLTMVMSSVNRILPPNTDLKQMWESQPQYEQEFVMALAVFLCSFLFKNARLLEVPQHQELMHNVHMYLIKISQVDDRELFKVCLEYWSKLVKELYDEQQSIPTDMGPLMGIGLNLGASGVSGNHFGGAGGAEMNGRKLLYREVCTNLRIVFIEKMVKPEEVLVVENDEGEVVREFLKETDTIVLYKAMREVLVYLTHLDVPDTEDIMLSKLARQVDGSEWSWNNCNTLCWAIGSISGAMNEESEKRFLVTVIKDLLGLTELKRGKDNKAIVASDIMYIVGQYPRFLKAHWKFLKTVVNKLFEFMHETHEGVQDMACDTFIKIAQKCRRHFITQQVGEQEPFVDEIIRNLDKITDDLSPQQAILPDALLMTLSIKVHTFYEAVGHMIAAQPNRPVQERLIAGLMRTPNTVWDQMMQQSAASVDVLASPDNIKLLSNVLKCNVSACLSIGPFFQPQIVKIYMDMLGLYKAVSGIISETVMVEGIIATKTPKVRGLRTIKKEILKLVDTHIRRAEDLNNLNDTLLPPLLEAVLGDYNRNIPAARDAEVLNVVSTIVVKLGPLLTNKVAAILELVFEPTLTMINQDFSEFPEHRVGFFKLLRGINAGCFTALLALEPARFKLMMDSVIWAIKHITRDIADVGLAILLELFSNISAHTDPPTAAAFFQQYYLGILQDIFFVLTDADHKSGFKGQSQVLSRMWGLVETGSIAGPLFNPAEHEAGMDNARFLKEYTLNLLSSAFPHVQPMIIQQFITGCSETYPDATRFKGNLRDFLIQLREYSGTSDGNNQDLFQEDKEALAEAKAQEQAAVPGMIKPSELKDEDEEIL</sequence>